<protein>
    <submittedName>
        <fullName evidence="1">Uncharacterized protein</fullName>
    </submittedName>
</protein>
<organism evidence="1 2">
    <name type="scientific">Clostridium beijerinckii</name>
    <name type="common">Clostridium MP</name>
    <dbReference type="NCBI Taxonomy" id="1520"/>
    <lineage>
        <taxon>Bacteria</taxon>
        <taxon>Bacillati</taxon>
        <taxon>Bacillota</taxon>
        <taxon>Clostridia</taxon>
        <taxon>Eubacteriales</taxon>
        <taxon>Clostridiaceae</taxon>
        <taxon>Clostridium</taxon>
    </lineage>
</organism>
<sequence length="95" mass="11492">MQINNNKIFIRMQNIVPMFPFLFILAMLILHLAMPTKTFSKEERRYLGQWPSFNTEKVLNGSYKNQVESYFSDQFPFRNFWVHIKENSNQILNEK</sequence>
<accession>A0A1S8R4S1</accession>
<dbReference type="Proteomes" id="UP000631418">
    <property type="component" value="Unassembled WGS sequence"/>
</dbReference>
<dbReference type="RefSeq" id="WP_012058988.1">
    <property type="nucleotide sequence ID" value="NZ_CP073279.1"/>
</dbReference>
<reference evidence="1" key="1">
    <citation type="submission" date="2020-11" db="EMBL/GenBank/DDBJ databases">
        <authorList>
            <person name="Thieme N."/>
            <person name="Liebl W."/>
            <person name="Zverlov V."/>
        </authorList>
    </citation>
    <scope>NUCLEOTIDE SEQUENCE</scope>
    <source>
        <strain evidence="1">NT08</strain>
    </source>
</reference>
<gene>
    <name evidence="1" type="ORF">IS491_17575</name>
</gene>
<evidence type="ECO:0000313" key="2">
    <source>
        <dbReference type="Proteomes" id="UP000631418"/>
    </source>
</evidence>
<name>A0A1S8R4S1_CLOBE</name>
<comment type="caution">
    <text evidence="1">The sequence shown here is derived from an EMBL/GenBank/DDBJ whole genome shotgun (WGS) entry which is preliminary data.</text>
</comment>
<dbReference type="OMA" id="QWPVFHI"/>
<evidence type="ECO:0000313" key="1">
    <source>
        <dbReference type="EMBL" id="MBF7810431.1"/>
    </source>
</evidence>
<proteinExistence type="predicted"/>
<dbReference type="AlphaFoldDB" id="A0A1S8R4S1"/>
<dbReference type="EMBL" id="JADOEF010000001">
    <property type="protein sequence ID" value="MBF7810431.1"/>
    <property type="molecule type" value="Genomic_DNA"/>
</dbReference>